<dbReference type="Gene3D" id="1.10.532.10">
    <property type="entry name" value="STAT transcription factor, N-terminal domain"/>
    <property type="match status" value="1"/>
</dbReference>
<gene>
    <name evidence="14" type="ORF">RDWZM_003483</name>
</gene>
<dbReference type="GO" id="GO:0007165">
    <property type="term" value="P:signal transduction"/>
    <property type="evidence" value="ECO:0007669"/>
    <property type="project" value="InterPro"/>
</dbReference>
<dbReference type="CDD" id="cd09919">
    <property type="entry name" value="SH2_STAT_family"/>
    <property type="match status" value="1"/>
</dbReference>
<keyword evidence="9" id="KW-0010">Activator</keyword>
<evidence type="ECO:0000256" key="8">
    <source>
        <dbReference type="ARBA" id="ARBA00023125"/>
    </source>
</evidence>
<accession>A0A9Q0MH00</accession>
<keyword evidence="8" id="KW-0238">DNA-binding</keyword>
<name>A0A9Q0MH00_BLOTA</name>
<evidence type="ECO:0000256" key="7">
    <source>
        <dbReference type="ARBA" id="ARBA00023015"/>
    </source>
</evidence>
<proteinExistence type="inferred from homology"/>
<dbReference type="SUPFAM" id="SSF55550">
    <property type="entry name" value="SH2 domain"/>
    <property type="match status" value="1"/>
</dbReference>
<keyword evidence="5" id="KW-0597">Phosphoprotein</keyword>
<keyword evidence="15" id="KW-1185">Reference proteome</keyword>
<dbReference type="InterPro" id="IPR012345">
    <property type="entry name" value="STAT_TF_DNA-bd_N"/>
</dbReference>
<dbReference type="AlphaFoldDB" id="A0A9Q0MH00"/>
<evidence type="ECO:0000256" key="5">
    <source>
        <dbReference type="ARBA" id="ARBA00022553"/>
    </source>
</evidence>
<dbReference type="Pfam" id="PF21354">
    <property type="entry name" value="STAT_linker"/>
    <property type="match status" value="1"/>
</dbReference>
<dbReference type="InterPro" id="IPR008967">
    <property type="entry name" value="p53-like_TF_DNA-bd_sf"/>
</dbReference>
<dbReference type="PROSITE" id="PS50001">
    <property type="entry name" value="SH2"/>
    <property type="match status" value="1"/>
</dbReference>
<dbReference type="GO" id="GO:0006357">
    <property type="term" value="P:regulation of transcription by RNA polymerase II"/>
    <property type="evidence" value="ECO:0007669"/>
    <property type="project" value="UniProtKB-ARBA"/>
</dbReference>
<dbReference type="InterPro" id="IPR036860">
    <property type="entry name" value="SH2_dom_sf"/>
</dbReference>
<dbReference type="GO" id="GO:0003700">
    <property type="term" value="F:DNA-binding transcription factor activity"/>
    <property type="evidence" value="ECO:0007669"/>
    <property type="project" value="InterPro"/>
</dbReference>
<keyword evidence="6 12" id="KW-0727">SH2 domain</keyword>
<evidence type="ECO:0000256" key="6">
    <source>
        <dbReference type="ARBA" id="ARBA00022999"/>
    </source>
</evidence>
<dbReference type="SMART" id="SM00964">
    <property type="entry name" value="STAT_int"/>
    <property type="match status" value="1"/>
</dbReference>
<evidence type="ECO:0000256" key="4">
    <source>
        <dbReference type="ARBA" id="ARBA00022490"/>
    </source>
</evidence>
<evidence type="ECO:0000256" key="11">
    <source>
        <dbReference type="ARBA" id="ARBA00023242"/>
    </source>
</evidence>
<comment type="caution">
    <text evidence="14">The sequence shown here is derived from an EMBL/GenBank/DDBJ whole genome shotgun (WGS) entry which is preliminary data.</text>
</comment>
<dbReference type="EMBL" id="JAPWDV010000001">
    <property type="protein sequence ID" value="KAJ6224938.1"/>
    <property type="molecule type" value="Genomic_DNA"/>
</dbReference>
<dbReference type="Gene3D" id="2.60.40.630">
    <property type="entry name" value="STAT transcription factor, DNA-binding domain"/>
    <property type="match status" value="1"/>
</dbReference>
<dbReference type="PANTHER" id="PTHR11801">
    <property type="entry name" value="SIGNAL TRANSDUCER AND ACTIVATOR OF TRANSCRIPTION"/>
    <property type="match status" value="1"/>
</dbReference>
<dbReference type="InterPro" id="IPR001217">
    <property type="entry name" value="STAT"/>
</dbReference>
<dbReference type="Gene3D" id="1.10.238.10">
    <property type="entry name" value="EF-hand"/>
    <property type="match status" value="1"/>
</dbReference>
<dbReference type="InterPro" id="IPR000980">
    <property type="entry name" value="SH2"/>
</dbReference>
<dbReference type="SUPFAM" id="SSF48092">
    <property type="entry name" value="Transcription factor STAT-4 N-domain"/>
    <property type="match status" value="1"/>
</dbReference>
<dbReference type="SUPFAM" id="SSF49417">
    <property type="entry name" value="p53-like transcription factors"/>
    <property type="match status" value="1"/>
</dbReference>
<evidence type="ECO:0000256" key="9">
    <source>
        <dbReference type="ARBA" id="ARBA00023159"/>
    </source>
</evidence>
<dbReference type="Pfam" id="PF02865">
    <property type="entry name" value="STAT_int"/>
    <property type="match status" value="1"/>
</dbReference>
<dbReference type="Pfam" id="PF00017">
    <property type="entry name" value="SH2"/>
    <property type="match status" value="1"/>
</dbReference>
<keyword evidence="11" id="KW-0539">Nucleus</keyword>
<dbReference type="InterPro" id="IPR036535">
    <property type="entry name" value="STAT_N_sf"/>
</dbReference>
<keyword evidence="4" id="KW-0963">Cytoplasm</keyword>
<evidence type="ECO:0000256" key="3">
    <source>
        <dbReference type="ARBA" id="ARBA00005586"/>
    </source>
</evidence>
<organism evidence="14 15">
    <name type="scientific">Blomia tropicalis</name>
    <name type="common">Mite</name>
    <dbReference type="NCBI Taxonomy" id="40697"/>
    <lineage>
        <taxon>Eukaryota</taxon>
        <taxon>Metazoa</taxon>
        <taxon>Ecdysozoa</taxon>
        <taxon>Arthropoda</taxon>
        <taxon>Chelicerata</taxon>
        <taxon>Arachnida</taxon>
        <taxon>Acari</taxon>
        <taxon>Acariformes</taxon>
        <taxon>Sarcoptiformes</taxon>
        <taxon>Astigmata</taxon>
        <taxon>Glycyphagoidea</taxon>
        <taxon>Echimyopodidae</taxon>
        <taxon>Blomia</taxon>
    </lineage>
</organism>
<dbReference type="GO" id="GO:0003677">
    <property type="term" value="F:DNA binding"/>
    <property type="evidence" value="ECO:0007669"/>
    <property type="project" value="UniProtKB-KW"/>
</dbReference>
<keyword evidence="10" id="KW-0804">Transcription</keyword>
<evidence type="ECO:0000256" key="1">
    <source>
        <dbReference type="ARBA" id="ARBA00004123"/>
    </source>
</evidence>
<dbReference type="GO" id="GO:0005634">
    <property type="term" value="C:nucleus"/>
    <property type="evidence" value="ECO:0007669"/>
    <property type="project" value="UniProtKB-SubCell"/>
</dbReference>
<dbReference type="Gene3D" id="1.20.1050.20">
    <property type="entry name" value="STAT transcription factor, all-alpha domain"/>
    <property type="match status" value="1"/>
</dbReference>
<dbReference type="OMA" id="EPQMPAM"/>
<evidence type="ECO:0000256" key="2">
    <source>
        <dbReference type="ARBA" id="ARBA00004496"/>
    </source>
</evidence>
<sequence>MANWEKIQALPEAYQRKIMCIYSHNQAFPFEIRKNLAVWIEQQDWSFYCNPNTTYDKIFLDKCILLLQSFIKEVDQLLANTIDISDKFKFENFHCKLQLSLGQKNYEIIKQINECLRSEAIIIQRYQEGINEVNPDHFHQLEVNCQSNKDKILFAEGLLKNMNNCKENLTILHSSFNSLKNVSHSTIQTQQMIESRQAKLLDLTNQINYLCTYFKQCKEEFLIKHKEIIQELESIFFTLQGDLNVWKNSKKDSIFTNEWYDNFRQITEICQLFASNICLMWPQIKKIEALLIDIQVGNSIPENHCVEMKTKIIGLLKNLVNQTFIVEQQPCQVIKTNTKLKKIAVNLLVGNIFKNHINPSVVKVSIINENQAKQLYKDPNNFRVDTCSGEILNNTTVMEYNSSSKILSANFINLQLKRIKRTEKKASESVMDEKSALLFTTEFFIEEDLRFSVKTISDPVVVIVHVNQEAHAQATITWDTAFAEPTRCPFEVPQEVQFARLASVLSQKFFENTGRGLSEDNITFLSEKIFGTLVPLSSMVSWTKFSKEHIPGQTFTFWDWFYAILKLTTDHLRDIWRDGHIIGFLTRPRAEELLSSQAFGTFLLRFSDTKLGGISIAYVEPNNLEKKVIMVDPFCSNDLKLRKLPDRLHDFDHLTFLFPNTPKDDAFSHYYTQVNNQNQTSNGYVLPILVNFIPRVPSNNSPSSDYSFQSQFSNNFQMDMTLPSFDMAFENSFVVSPSNDGMFEEDY</sequence>
<evidence type="ECO:0000259" key="13">
    <source>
        <dbReference type="PROSITE" id="PS50001"/>
    </source>
</evidence>
<evidence type="ECO:0000256" key="10">
    <source>
        <dbReference type="ARBA" id="ARBA00023163"/>
    </source>
</evidence>
<dbReference type="InterPro" id="IPR048988">
    <property type="entry name" value="STAT_linker"/>
</dbReference>
<reference evidence="14" key="1">
    <citation type="submission" date="2022-12" db="EMBL/GenBank/DDBJ databases">
        <title>Genome assemblies of Blomia tropicalis.</title>
        <authorList>
            <person name="Cui Y."/>
        </authorList>
    </citation>
    <scope>NUCLEOTIDE SEQUENCE</scope>
    <source>
        <tissue evidence="14">Adult mites</tissue>
    </source>
</reference>
<comment type="similarity">
    <text evidence="3">Belongs to the transcription factor STAT family.</text>
</comment>
<dbReference type="InterPro" id="IPR013801">
    <property type="entry name" value="STAT_TF_DNA-bd"/>
</dbReference>
<protein>
    <recommendedName>
        <fullName evidence="13">SH2 domain-containing protein</fullName>
    </recommendedName>
</protein>
<dbReference type="Proteomes" id="UP001142055">
    <property type="component" value="Chromosome 1"/>
</dbReference>
<dbReference type="GO" id="GO:0005737">
    <property type="term" value="C:cytoplasm"/>
    <property type="evidence" value="ECO:0007669"/>
    <property type="project" value="UniProtKB-SubCell"/>
</dbReference>
<dbReference type="InterPro" id="IPR013799">
    <property type="entry name" value="STAT_TF_prot_interaction"/>
</dbReference>
<feature type="domain" description="SH2" evidence="13">
    <location>
        <begin position="576"/>
        <end position="693"/>
    </location>
</feature>
<keyword evidence="7" id="KW-0805">Transcription regulation</keyword>
<comment type="subcellular location">
    <subcellularLocation>
        <location evidence="2">Cytoplasm</location>
    </subcellularLocation>
    <subcellularLocation>
        <location evidence="1">Nucleus</location>
    </subcellularLocation>
</comment>
<dbReference type="Pfam" id="PF02864">
    <property type="entry name" value="STAT_bind"/>
    <property type="match status" value="1"/>
</dbReference>
<evidence type="ECO:0000313" key="15">
    <source>
        <dbReference type="Proteomes" id="UP001142055"/>
    </source>
</evidence>
<dbReference type="Gene3D" id="3.30.505.10">
    <property type="entry name" value="SH2 domain"/>
    <property type="match status" value="1"/>
</dbReference>
<evidence type="ECO:0000313" key="14">
    <source>
        <dbReference type="EMBL" id="KAJ6224938.1"/>
    </source>
</evidence>
<evidence type="ECO:0000256" key="12">
    <source>
        <dbReference type="PROSITE-ProRule" id="PRU00191"/>
    </source>
</evidence>